<proteinExistence type="predicted"/>
<dbReference type="Proteomes" id="UP000774283">
    <property type="component" value="Unassembled WGS sequence"/>
</dbReference>
<dbReference type="RefSeq" id="WP_168446684.1">
    <property type="nucleotide sequence ID" value="NZ_JAAXOW010000001.1"/>
</dbReference>
<sequence>MRQAELFIDERPVCPVVVADTWWGRARGMFWRRPIPQALVVIRGTHGIGVREPLDIALLDEEGTVVETRVLKAWRTSRLRPRGNLLEAPHGSFERWGVGPGARVSIVPH</sequence>
<organism evidence="1 2">
    <name type="scientific">Sanguibacter hominis ATCC BAA-789</name>
    <dbReference type="NCBI Taxonomy" id="1312740"/>
    <lineage>
        <taxon>Bacteria</taxon>
        <taxon>Bacillati</taxon>
        <taxon>Actinomycetota</taxon>
        <taxon>Actinomycetes</taxon>
        <taxon>Micrococcales</taxon>
        <taxon>Sanguibacteraceae</taxon>
        <taxon>Sanguibacter</taxon>
    </lineage>
</organism>
<protein>
    <submittedName>
        <fullName evidence="1">DUF192 domain-containing protein</fullName>
    </submittedName>
</protein>
<evidence type="ECO:0000313" key="1">
    <source>
        <dbReference type="EMBL" id="NKX92673.1"/>
    </source>
</evidence>
<dbReference type="Gene3D" id="2.60.120.1140">
    <property type="entry name" value="Protein of unknown function DUF192"/>
    <property type="match status" value="1"/>
</dbReference>
<comment type="caution">
    <text evidence="1">The sequence shown here is derived from an EMBL/GenBank/DDBJ whole genome shotgun (WGS) entry which is preliminary data.</text>
</comment>
<evidence type="ECO:0000313" key="2">
    <source>
        <dbReference type="Proteomes" id="UP000774283"/>
    </source>
</evidence>
<dbReference type="InterPro" id="IPR038695">
    <property type="entry name" value="Saro_0823-like_sf"/>
</dbReference>
<gene>
    <name evidence="1" type="ORF">HF995_05190</name>
</gene>
<accession>A0A9X5IRD8</accession>
<dbReference type="InterPro" id="IPR003795">
    <property type="entry name" value="DUF192"/>
</dbReference>
<dbReference type="Pfam" id="PF02643">
    <property type="entry name" value="DUF192"/>
    <property type="match status" value="1"/>
</dbReference>
<dbReference type="EMBL" id="JAAXOW010000001">
    <property type="protein sequence ID" value="NKX92673.1"/>
    <property type="molecule type" value="Genomic_DNA"/>
</dbReference>
<reference evidence="1 2" key="1">
    <citation type="submission" date="2020-04" db="EMBL/GenBank/DDBJ databases">
        <title>MicrobeNet Type strains.</title>
        <authorList>
            <person name="Nicholson A.C."/>
        </authorList>
    </citation>
    <scope>NUCLEOTIDE SEQUENCE [LARGE SCALE GENOMIC DNA]</scope>
    <source>
        <strain evidence="1 2">ATCC BAA-789</strain>
    </source>
</reference>
<keyword evidence="2" id="KW-1185">Reference proteome</keyword>
<dbReference type="AlphaFoldDB" id="A0A9X5IRD8"/>
<name>A0A9X5IRD8_9MICO</name>